<dbReference type="REBASE" id="307554">
    <property type="entry name" value="M.HspZP60ORF5585P"/>
</dbReference>
<reference evidence="5 6" key="2">
    <citation type="submission" date="2019-04" db="EMBL/GenBank/DDBJ databases">
        <authorList>
            <person name="Yang S."/>
            <person name="Wei W."/>
        </authorList>
    </citation>
    <scope>NUCLEOTIDE SEQUENCE [LARGE SCALE GENOMIC DNA]</scope>
    <source>
        <strain evidence="6">ZP60</strain>
    </source>
</reference>
<dbReference type="OMA" id="WANCKNT"/>
<accession>A0A4D6K9X4</accession>
<evidence type="ECO:0000256" key="3">
    <source>
        <dbReference type="ARBA" id="ARBA00022691"/>
    </source>
</evidence>
<dbReference type="SUPFAM" id="SSF53335">
    <property type="entry name" value="S-adenosyl-L-methionine-dependent methyltransferases"/>
    <property type="match status" value="1"/>
</dbReference>
<dbReference type="RefSeq" id="WP_012807992.1">
    <property type="nucleotide sequence ID" value="NZ_CP039375.1"/>
</dbReference>
<dbReference type="GO" id="GO:0009007">
    <property type="term" value="F:site-specific DNA-methyltransferase (adenine-specific) activity"/>
    <property type="evidence" value="ECO:0007669"/>
    <property type="project" value="UniProtKB-EC"/>
</dbReference>
<dbReference type="GO" id="GO:1904047">
    <property type="term" value="F:S-adenosyl-L-methionine binding"/>
    <property type="evidence" value="ECO:0007669"/>
    <property type="project" value="TreeGrafter"/>
</dbReference>
<keyword evidence="2" id="KW-0808">Transferase</keyword>
<evidence type="ECO:0000313" key="5">
    <source>
        <dbReference type="EMBL" id="QCD65138.1"/>
    </source>
</evidence>
<proteinExistence type="predicted"/>
<dbReference type="AlphaFoldDB" id="A0A4D6K9X4"/>
<dbReference type="Gene3D" id="3.40.50.150">
    <property type="entry name" value="Vaccinia Virus protein VP39"/>
    <property type="match status" value="2"/>
</dbReference>
<name>A0A4D6K9X4_9EURY</name>
<dbReference type="GeneID" id="42178387"/>
<dbReference type="EMBL" id="CP039375">
    <property type="protein sequence ID" value="QCD65138.1"/>
    <property type="molecule type" value="Genomic_DNA"/>
</dbReference>
<evidence type="ECO:0000256" key="1">
    <source>
        <dbReference type="ARBA" id="ARBA00022603"/>
    </source>
</evidence>
<dbReference type="GO" id="GO:0006298">
    <property type="term" value="P:mismatch repair"/>
    <property type="evidence" value="ECO:0007669"/>
    <property type="project" value="TreeGrafter"/>
</dbReference>
<dbReference type="PIRSF" id="PIRSF000398">
    <property type="entry name" value="M_m6A_EcoRV"/>
    <property type="match status" value="1"/>
</dbReference>
<dbReference type="Proteomes" id="UP000297053">
    <property type="component" value="Chromosome"/>
</dbReference>
<organism evidence="5 6">
    <name type="scientific">Halomicrobium mukohataei</name>
    <dbReference type="NCBI Taxonomy" id="57705"/>
    <lineage>
        <taxon>Archaea</taxon>
        <taxon>Methanobacteriati</taxon>
        <taxon>Methanobacteriota</taxon>
        <taxon>Stenosarchaea group</taxon>
        <taxon>Halobacteria</taxon>
        <taxon>Halobacteriales</taxon>
        <taxon>Haloarculaceae</taxon>
        <taxon>Halomicrobium</taxon>
    </lineage>
</organism>
<dbReference type="GO" id="GO:0043565">
    <property type="term" value="F:sequence-specific DNA binding"/>
    <property type="evidence" value="ECO:0007669"/>
    <property type="project" value="TreeGrafter"/>
</dbReference>
<dbReference type="KEGG" id="halz:E5139_05585"/>
<dbReference type="InterPro" id="IPR012327">
    <property type="entry name" value="MeTrfase_D12"/>
</dbReference>
<sequence length="284" mass="33102">MSLSAFPYPGGKTYHVDEILGYFPDHELYVEPFGGSASILLNKAPSHIEVLNDLDRDVVHFYQVLRQQREELQKWLRTVPFSRELHGRWARKFYDGHRPDDDIVRAGRWFYLRYTQYSGKLDGISGFKASTIRNEARRLQNATDALDQVADRLQHVTLECLDYNRLCEKYDRSEALLYFDPPYVGPGDDLYTHDGEFDHDKLVATLTELEGKWICSYGDLPDELESAIKEFGWSKRQYQIHYSINGDQREPATERLVMNFDPDEAIPFRSTQQTGLESFGGEWR</sequence>
<reference evidence="5 6" key="1">
    <citation type="submission" date="2019-04" db="EMBL/GenBank/DDBJ databases">
        <title>Complete genome sequence of Arthrobacter sp. ZXY-2 associated with effective atrazine degradation and salt adaptation.</title>
        <authorList>
            <person name="Zhao X."/>
        </authorList>
    </citation>
    <scope>NUCLEOTIDE SEQUENCE [LARGE SCALE GENOMIC DNA]</scope>
    <source>
        <strain evidence="6">ZP60</strain>
    </source>
</reference>
<dbReference type="GO" id="GO:0009307">
    <property type="term" value="P:DNA restriction-modification system"/>
    <property type="evidence" value="ECO:0007669"/>
    <property type="project" value="InterPro"/>
</dbReference>
<gene>
    <name evidence="5" type="ORF">E5139_05585</name>
</gene>
<keyword evidence="4" id="KW-0175">Coiled coil</keyword>
<keyword evidence="1 5" id="KW-0489">Methyltransferase</keyword>
<dbReference type="GO" id="GO:0032259">
    <property type="term" value="P:methylation"/>
    <property type="evidence" value="ECO:0007669"/>
    <property type="project" value="UniProtKB-KW"/>
</dbReference>
<keyword evidence="3" id="KW-0949">S-adenosyl-L-methionine</keyword>
<evidence type="ECO:0000313" key="6">
    <source>
        <dbReference type="Proteomes" id="UP000297053"/>
    </source>
</evidence>
<dbReference type="PRINTS" id="PR00505">
    <property type="entry name" value="D12N6MTFRASE"/>
</dbReference>
<evidence type="ECO:0000256" key="4">
    <source>
        <dbReference type="SAM" id="Coils"/>
    </source>
</evidence>
<evidence type="ECO:0000256" key="2">
    <source>
        <dbReference type="ARBA" id="ARBA00022679"/>
    </source>
</evidence>
<feature type="coiled-coil region" evidence="4">
    <location>
        <begin position="132"/>
        <end position="159"/>
    </location>
</feature>
<dbReference type="InterPro" id="IPR012263">
    <property type="entry name" value="M_m6A_EcoRV"/>
</dbReference>
<protein>
    <submittedName>
        <fullName evidence="5">DNA adenine methylase</fullName>
    </submittedName>
</protein>
<dbReference type="PANTHER" id="PTHR30481">
    <property type="entry name" value="DNA ADENINE METHYLASE"/>
    <property type="match status" value="1"/>
</dbReference>
<dbReference type="Pfam" id="PF02086">
    <property type="entry name" value="MethyltransfD12"/>
    <property type="match status" value="1"/>
</dbReference>
<dbReference type="InterPro" id="IPR029063">
    <property type="entry name" value="SAM-dependent_MTases_sf"/>
</dbReference>